<gene>
    <name evidence="1" type="ORF">GEV37_12575</name>
</gene>
<protein>
    <recommendedName>
        <fullName evidence="3">HTH cro/C1-type domain-containing protein</fullName>
    </recommendedName>
</protein>
<keyword evidence="2" id="KW-1185">Reference proteome</keyword>
<comment type="caution">
    <text evidence="1">The sequence shown here is derived from an EMBL/GenBank/DDBJ whole genome shotgun (WGS) entry which is preliminary data.</text>
</comment>
<proteinExistence type="predicted"/>
<dbReference type="Proteomes" id="UP001319882">
    <property type="component" value="Unassembled WGS sequence"/>
</dbReference>
<dbReference type="EMBL" id="WHVL01000005">
    <property type="protein sequence ID" value="MCB8889948.1"/>
    <property type="molecule type" value="Genomic_DNA"/>
</dbReference>
<accession>A0ABS8DV64</accession>
<evidence type="ECO:0008006" key="3">
    <source>
        <dbReference type="Google" id="ProtNLM"/>
    </source>
</evidence>
<name>A0ABS8DV64_9GAMM</name>
<sequence>MIDAEKFYRPEQAAELINKALEVCKTKPELARRLGMTRQYINAILRADKKMSYGMQVMLEQLASESSAAGRASSDT</sequence>
<reference evidence="1 2" key="1">
    <citation type="journal article" date="2021" name="Sci. Rep.">
        <title>Genome analysis of a halophilic bacterium Halomonas malpeensis YU-PRIM-29(T) reveals its exopolysaccharide and pigment producing capabilities.</title>
        <authorList>
            <person name="Athmika"/>
            <person name="Ghate S.D."/>
            <person name="Arun A.B."/>
            <person name="Rao S.S."/>
            <person name="Kumar S.T.A."/>
            <person name="Kandiyil M.K."/>
            <person name="Saptami K."/>
            <person name="Rekha P.D."/>
        </authorList>
    </citation>
    <scope>NUCLEOTIDE SEQUENCE [LARGE SCALE GENOMIC DNA]</scope>
    <source>
        <strain evidence="2">prim 29</strain>
    </source>
</reference>
<evidence type="ECO:0000313" key="2">
    <source>
        <dbReference type="Proteomes" id="UP001319882"/>
    </source>
</evidence>
<organism evidence="1 2">
    <name type="scientific">Vreelandella malpeensis</name>
    <dbReference type="NCBI Taxonomy" id="1172368"/>
    <lineage>
        <taxon>Bacteria</taxon>
        <taxon>Pseudomonadati</taxon>
        <taxon>Pseudomonadota</taxon>
        <taxon>Gammaproteobacteria</taxon>
        <taxon>Oceanospirillales</taxon>
        <taxon>Halomonadaceae</taxon>
        <taxon>Vreelandella</taxon>
    </lineage>
</organism>
<evidence type="ECO:0000313" key="1">
    <source>
        <dbReference type="EMBL" id="MCB8889948.1"/>
    </source>
</evidence>
<dbReference type="RefSeq" id="WP_227390614.1">
    <property type="nucleotide sequence ID" value="NZ_JBHSCJ010000002.1"/>
</dbReference>